<sequence length="75" mass="7922">FTGNVDQIIVRGNNLVIIALDVIRDGEYVDVLSDYLSNPSVPNDLRITPKNNEVFASITVASSGGSGGFELVLAA</sequence>
<protein>
    <submittedName>
        <fullName evidence="1">Uncharacterized protein</fullName>
    </submittedName>
</protein>
<feature type="non-terminal residue" evidence="1">
    <location>
        <position position="1"/>
    </location>
</feature>
<accession>A0A6J7X8G0</accession>
<organism evidence="1">
    <name type="scientific">uncultured Caudovirales phage</name>
    <dbReference type="NCBI Taxonomy" id="2100421"/>
    <lineage>
        <taxon>Viruses</taxon>
        <taxon>Duplodnaviria</taxon>
        <taxon>Heunggongvirae</taxon>
        <taxon>Uroviricota</taxon>
        <taxon>Caudoviricetes</taxon>
        <taxon>Peduoviridae</taxon>
        <taxon>Maltschvirus</taxon>
        <taxon>Maltschvirus maltsch</taxon>
    </lineage>
</organism>
<gene>
    <name evidence="1" type="ORF">UFOVP392_1</name>
</gene>
<proteinExistence type="predicted"/>
<evidence type="ECO:0000313" key="1">
    <source>
        <dbReference type="EMBL" id="CAB5223687.1"/>
    </source>
</evidence>
<name>A0A6J7X8G0_9CAUD</name>
<dbReference type="EMBL" id="LR798322">
    <property type="protein sequence ID" value="CAB5223687.1"/>
    <property type="molecule type" value="Genomic_DNA"/>
</dbReference>
<reference evidence="1" key="1">
    <citation type="submission" date="2020-05" db="EMBL/GenBank/DDBJ databases">
        <authorList>
            <person name="Chiriac C."/>
            <person name="Salcher M."/>
            <person name="Ghai R."/>
            <person name="Kavagutti S V."/>
        </authorList>
    </citation>
    <scope>NUCLEOTIDE SEQUENCE</scope>
</reference>